<dbReference type="Proteomes" id="UP000239997">
    <property type="component" value="Unassembled WGS sequence"/>
</dbReference>
<evidence type="ECO:0000259" key="2">
    <source>
        <dbReference type="Pfam" id="PF13205"/>
    </source>
</evidence>
<protein>
    <submittedName>
        <fullName evidence="3">Ig-like domain-containing protein</fullName>
    </submittedName>
</protein>
<sequence length="539" mass="61312">MQSLYYTVKKTILNIALVLSITILLVQCAKRGNPTGGPIDEEPPVILRAYPDNYSVNFKAQEIEITFDEYIKLQDLQKQLVVSPPLKNRPIVTPQGSASKKMTITITDTLAPNTTYTLNFGQSIVDNNESNPYPFFRYVFSTGTYIDSLQLNGKITDAFNYKADDFVNVLLYKMDEEYTDSLVFKGPPLYVLNTLDSLKTFTMENLAAGEYRLVGVKEENSDLKFNPRTDKIGYVTKAVTVPSDEVYELKMFQPELDPSVKKITHEGKTKLYVAYTGRLDSLNVKSQEKDLFTKTRITKLEKSDTLQFWFQPEIDRDSVFLDVKYKEFEDSKRVLIKERFVDSLIVKKQKDLSLSNPLVLTASTPIESFDLSKFKVIDKDSIAIEFDAQLDVLKNELTINFEKNEMQRYKVDVLPGAIIDFYGETTDTLAFNGTTRSTSDYGNMEITLSSGTQWPAIVQIVKEDLTVINEQIAIDNGVYAFENLDPGSYLIRVIYDDNANGRYDTGNFLKGLQPETVVYLPEVITLQANWDVRETVILK</sequence>
<keyword evidence="4" id="KW-1185">Reference proteome</keyword>
<evidence type="ECO:0000256" key="1">
    <source>
        <dbReference type="ARBA" id="ARBA00022729"/>
    </source>
</evidence>
<dbReference type="InterPro" id="IPR032812">
    <property type="entry name" value="SbsA_Ig"/>
</dbReference>
<evidence type="ECO:0000313" key="3">
    <source>
        <dbReference type="EMBL" id="PRX15229.1"/>
    </source>
</evidence>
<gene>
    <name evidence="3" type="ORF">LY02_00444</name>
</gene>
<comment type="caution">
    <text evidence="3">The sequence shown here is derived from an EMBL/GenBank/DDBJ whole genome shotgun (WGS) entry which is preliminary data.</text>
</comment>
<dbReference type="EMBL" id="PVNA01000001">
    <property type="protein sequence ID" value="PRX15229.1"/>
    <property type="molecule type" value="Genomic_DNA"/>
</dbReference>
<evidence type="ECO:0000313" key="4">
    <source>
        <dbReference type="Proteomes" id="UP000239997"/>
    </source>
</evidence>
<feature type="domain" description="SbsA Ig-like" evidence="2">
    <location>
        <begin position="40"/>
        <end position="142"/>
    </location>
</feature>
<keyword evidence="1" id="KW-0732">Signal</keyword>
<proteinExistence type="predicted"/>
<reference evidence="3 4" key="1">
    <citation type="submission" date="2018-03" db="EMBL/GenBank/DDBJ databases">
        <title>Genomic Encyclopedia of Archaeal and Bacterial Type Strains, Phase II (KMG-II): from individual species to whole genera.</title>
        <authorList>
            <person name="Goeker M."/>
        </authorList>
    </citation>
    <scope>NUCLEOTIDE SEQUENCE [LARGE SCALE GENOMIC DNA]</scope>
    <source>
        <strain evidence="3 4">DSM 22727</strain>
    </source>
</reference>
<accession>A0ABX5EAT5</accession>
<organism evidence="3 4">
    <name type="scientific">Nonlabens ulvanivorans</name>
    <name type="common">Persicivirga ulvanivorans</name>
    <dbReference type="NCBI Taxonomy" id="906888"/>
    <lineage>
        <taxon>Bacteria</taxon>
        <taxon>Pseudomonadati</taxon>
        <taxon>Bacteroidota</taxon>
        <taxon>Flavobacteriia</taxon>
        <taxon>Flavobacteriales</taxon>
        <taxon>Flavobacteriaceae</taxon>
        <taxon>Nonlabens</taxon>
    </lineage>
</organism>
<name>A0ABX5EAT5_NONUL</name>
<dbReference type="Pfam" id="PF13205">
    <property type="entry name" value="Big_5"/>
    <property type="match status" value="1"/>
</dbReference>